<dbReference type="EMBL" id="GL891382">
    <property type="protein sequence ID" value="EGO51797.1"/>
    <property type="molecule type" value="Genomic_DNA"/>
</dbReference>
<dbReference type="GO" id="GO:0045895">
    <property type="term" value="P:positive regulation of mating-type specific transcription, DNA-templated"/>
    <property type="evidence" value="ECO:0007669"/>
    <property type="project" value="InterPro"/>
</dbReference>
<evidence type="ECO:0000256" key="3">
    <source>
        <dbReference type="ARBA" id="ARBA00023163"/>
    </source>
</evidence>
<organism evidence="7 8">
    <name type="scientific">Neurospora tetrasperma (strain FGSC 2508 / ATCC MYA-4615 / P0657)</name>
    <dbReference type="NCBI Taxonomy" id="510951"/>
    <lineage>
        <taxon>Eukaryota</taxon>
        <taxon>Fungi</taxon>
        <taxon>Dikarya</taxon>
        <taxon>Ascomycota</taxon>
        <taxon>Pezizomycotina</taxon>
        <taxon>Sordariomycetes</taxon>
        <taxon>Sordariomycetidae</taxon>
        <taxon>Sordariales</taxon>
        <taxon>Sordariaceae</taxon>
        <taxon>Neurospora</taxon>
    </lineage>
</organism>
<proteinExistence type="inferred from homology"/>
<dbReference type="VEuPathDB" id="FungiDB:NEUTE1DRAFT_89543"/>
<evidence type="ECO:0000313" key="8">
    <source>
        <dbReference type="Proteomes" id="UP000008065"/>
    </source>
</evidence>
<keyword evidence="1 5" id="KW-0805">Transcription regulation</keyword>
<protein>
    <submittedName>
        <fullName evidence="7">Mating type protein</fullName>
    </submittedName>
</protein>
<evidence type="ECO:0000256" key="4">
    <source>
        <dbReference type="ARBA" id="ARBA00023242"/>
    </source>
</evidence>
<dbReference type="GO" id="GO:0005634">
    <property type="term" value="C:nucleus"/>
    <property type="evidence" value="ECO:0007669"/>
    <property type="project" value="UniProtKB-SubCell"/>
</dbReference>
<dbReference type="HOGENOM" id="CLU_080756_0_0_1"/>
<dbReference type="KEGG" id="nte:NEUTE1DRAFT89543"/>
<gene>
    <name evidence="7" type="ORF">NEUTE1DRAFT_89543</name>
</gene>
<name>F8N3U7_NEUT8</name>
<dbReference type="Proteomes" id="UP000008065">
    <property type="component" value="Unassembled WGS sequence"/>
</dbReference>
<dbReference type="GeneID" id="20831231"/>
<comment type="subcellular location">
    <subcellularLocation>
        <location evidence="5">Nucleus</location>
    </subcellularLocation>
</comment>
<comment type="similarity">
    <text evidence="5">Belongs to the MATALPHA1 family.</text>
</comment>
<evidence type="ECO:0000256" key="5">
    <source>
        <dbReference type="RuleBase" id="RU003516"/>
    </source>
</evidence>
<dbReference type="GO" id="GO:0008301">
    <property type="term" value="F:DNA binding, bending"/>
    <property type="evidence" value="ECO:0007669"/>
    <property type="project" value="InterPro"/>
</dbReference>
<keyword evidence="2 5" id="KW-0238">DNA-binding</keyword>
<keyword evidence="8" id="KW-1185">Reference proteome</keyword>
<dbReference type="InterPro" id="IPR006856">
    <property type="entry name" value="MATalpha_HMGbox"/>
</dbReference>
<accession>F8N3U7</accession>
<keyword evidence="4 5" id="KW-0539">Nucleus</keyword>
<evidence type="ECO:0000256" key="1">
    <source>
        <dbReference type="ARBA" id="ARBA00023015"/>
    </source>
</evidence>
<keyword evidence="3 5" id="KW-0804">Transcription</keyword>
<dbReference type="RefSeq" id="XP_009855441.1">
    <property type="nucleotide sequence ID" value="XM_009857139.1"/>
</dbReference>
<evidence type="ECO:0000256" key="2">
    <source>
        <dbReference type="ARBA" id="ARBA00023125"/>
    </source>
</evidence>
<dbReference type="Pfam" id="PF04769">
    <property type="entry name" value="MATalpha_HMGbox"/>
    <property type="match status" value="1"/>
</dbReference>
<dbReference type="AlphaFoldDB" id="F8N3U7"/>
<feature type="domain" description="Alpha box" evidence="6">
    <location>
        <begin position="40"/>
        <end position="95"/>
    </location>
</feature>
<evidence type="ECO:0000313" key="7">
    <source>
        <dbReference type="EMBL" id="EGO51797.1"/>
    </source>
</evidence>
<dbReference type="PROSITE" id="PS51325">
    <property type="entry name" value="ALPHA_BOX"/>
    <property type="match status" value="1"/>
</dbReference>
<sequence>MSGVDQIVKTFADLAEDDREAAMRAFSTMMRTEPVRRIPAAKKKVNGFMGFRSYYSPLFSQLPQKERSPFMTILWQHDPFHNEWDFMCSVYSSIRTYLEQEKVTLQLWIHYAVGHLGVIIRDNYMASFGWNLVRFPNGTHDLERTALPLVQHNLQPMNGLCLLTKCLESGLPLANPHSVIAKLSDPSYDMIWFNKRPHRQQGHAGQTDESEVGVSAMFPRNHTVAVEVDGIINLPLSHWIQQGEFGTESGYSTQFETLLDSILENGHASSNDPYNMALAIDVPMMGFNGGA</sequence>
<reference evidence="8" key="1">
    <citation type="journal article" date="2011" name="Genetics">
        <title>Massive changes in genome architecture accompany the transition to self-fertility in the filamentous fungus Neurospora tetrasperma.</title>
        <authorList>
            <person name="Ellison C.E."/>
            <person name="Stajich J.E."/>
            <person name="Jacobson D.J."/>
            <person name="Natvig D.O."/>
            <person name="Lapidus A."/>
            <person name="Foster B."/>
            <person name="Aerts A."/>
            <person name="Riley R."/>
            <person name="Lindquist E.A."/>
            <person name="Grigoriev I.V."/>
            <person name="Taylor J.W."/>
        </authorList>
    </citation>
    <scope>NUCLEOTIDE SEQUENCE [LARGE SCALE GENOMIC DNA]</scope>
    <source>
        <strain evidence="8">FGSC 2508 / P0657</strain>
    </source>
</reference>
<dbReference type="OrthoDB" id="5398665at2759"/>
<evidence type="ECO:0000259" key="6">
    <source>
        <dbReference type="PROSITE" id="PS51325"/>
    </source>
</evidence>